<comment type="caution">
    <text evidence="1">The sequence shown here is derived from an EMBL/GenBank/DDBJ whole genome shotgun (WGS) entry which is preliminary data.</text>
</comment>
<keyword evidence="2" id="KW-1185">Reference proteome</keyword>
<name>A0A8H7EI34_9PLEO</name>
<dbReference type="GeneID" id="62204281"/>
<sequence>MKSNTHDLDAIILKLNSEPSQSGLYPQLRHRENGQLFNHIYPGQPEKVYAAVLDFNGDLIDRNKPYPKLRHTASGHLFRYKILAVRDVSRVPSILRNWFH</sequence>
<proteinExistence type="predicted"/>
<reference evidence="1" key="1">
    <citation type="submission" date="2020-01" db="EMBL/GenBank/DDBJ databases">
        <authorList>
            <person name="Feng Z.H.Z."/>
        </authorList>
    </citation>
    <scope>NUCLEOTIDE SEQUENCE</scope>
    <source>
        <strain evidence="1">CBS107.38</strain>
    </source>
</reference>
<accession>A0A8H7EI34</accession>
<protein>
    <submittedName>
        <fullName evidence="1">Uncharacterized protein</fullName>
    </submittedName>
</protein>
<evidence type="ECO:0000313" key="1">
    <source>
        <dbReference type="EMBL" id="KAF7676551.1"/>
    </source>
</evidence>
<dbReference type="EMBL" id="JAAABM010000007">
    <property type="protein sequence ID" value="KAF7676551.1"/>
    <property type="molecule type" value="Genomic_DNA"/>
</dbReference>
<dbReference type="RefSeq" id="XP_038786792.1">
    <property type="nucleotide sequence ID" value="XM_038931103.1"/>
</dbReference>
<dbReference type="Proteomes" id="UP000596902">
    <property type="component" value="Unassembled WGS sequence"/>
</dbReference>
<evidence type="ECO:0000313" key="2">
    <source>
        <dbReference type="Proteomes" id="UP000596902"/>
    </source>
</evidence>
<organism evidence="1 2">
    <name type="scientific">Alternaria burnsii</name>
    <dbReference type="NCBI Taxonomy" id="1187904"/>
    <lineage>
        <taxon>Eukaryota</taxon>
        <taxon>Fungi</taxon>
        <taxon>Dikarya</taxon>
        <taxon>Ascomycota</taxon>
        <taxon>Pezizomycotina</taxon>
        <taxon>Dothideomycetes</taxon>
        <taxon>Pleosporomycetidae</taxon>
        <taxon>Pleosporales</taxon>
        <taxon>Pleosporineae</taxon>
        <taxon>Pleosporaceae</taxon>
        <taxon>Alternaria</taxon>
        <taxon>Alternaria sect. Alternaria</taxon>
    </lineage>
</organism>
<gene>
    <name evidence="1" type="ORF">GT037_006056</name>
</gene>
<dbReference type="AlphaFoldDB" id="A0A8H7EI34"/>
<reference evidence="1" key="2">
    <citation type="submission" date="2020-08" db="EMBL/GenBank/DDBJ databases">
        <title>Draft Genome Sequence of Cumin Blight Pathogen Alternaria burnsii.</title>
        <authorList>
            <person name="Feng Z."/>
        </authorList>
    </citation>
    <scope>NUCLEOTIDE SEQUENCE</scope>
    <source>
        <strain evidence="1">CBS107.38</strain>
    </source>
</reference>